<gene>
    <name evidence="1" type="ORF">GCM10011491_41590</name>
</gene>
<dbReference type="Proteomes" id="UP000646478">
    <property type="component" value="Unassembled WGS sequence"/>
</dbReference>
<protein>
    <submittedName>
        <fullName evidence="1">Uncharacterized protein</fullName>
    </submittedName>
</protein>
<sequence length="142" mass="14720">MNLQPTIIALAIGLVGGSGATWVFTSPPVALPQNAEDAKVAHKIAALRSDPTLTLCSPSMGKQEPNTPVLQIPSADEAQAAFHVEKGATFPNVRISLGQCDKDTEGPGVACAVDIDWGDGTKGSGVVGFSKSPSGWKSTHYY</sequence>
<evidence type="ECO:0000313" key="2">
    <source>
        <dbReference type="Proteomes" id="UP000646478"/>
    </source>
</evidence>
<dbReference type="EMBL" id="BMHH01000026">
    <property type="protein sequence ID" value="GGB09295.1"/>
    <property type="molecule type" value="Genomic_DNA"/>
</dbReference>
<keyword evidence="2" id="KW-1185">Reference proteome</keyword>
<comment type="caution">
    <text evidence="1">The sequence shown here is derived from an EMBL/GenBank/DDBJ whole genome shotgun (WGS) entry which is preliminary data.</text>
</comment>
<accession>A0A916WLG1</accession>
<organism evidence="1 2">
    <name type="scientific">Brucella endophytica</name>
    <dbReference type="NCBI Taxonomy" id="1963359"/>
    <lineage>
        <taxon>Bacteria</taxon>
        <taxon>Pseudomonadati</taxon>
        <taxon>Pseudomonadota</taxon>
        <taxon>Alphaproteobacteria</taxon>
        <taxon>Hyphomicrobiales</taxon>
        <taxon>Brucellaceae</taxon>
        <taxon>Brucella/Ochrobactrum group</taxon>
        <taxon>Brucella</taxon>
    </lineage>
</organism>
<evidence type="ECO:0000313" key="1">
    <source>
        <dbReference type="EMBL" id="GGB09295.1"/>
    </source>
</evidence>
<name>A0A916WLG1_9HYPH</name>
<reference evidence="1" key="2">
    <citation type="submission" date="2020-09" db="EMBL/GenBank/DDBJ databases">
        <authorList>
            <person name="Sun Q."/>
            <person name="Zhou Y."/>
        </authorList>
    </citation>
    <scope>NUCLEOTIDE SEQUENCE</scope>
    <source>
        <strain evidence="1">CGMCC 1.15082</strain>
    </source>
</reference>
<reference evidence="1" key="1">
    <citation type="journal article" date="2014" name="Int. J. Syst. Evol. Microbiol.">
        <title>Complete genome sequence of Corynebacterium casei LMG S-19264T (=DSM 44701T), isolated from a smear-ripened cheese.</title>
        <authorList>
            <consortium name="US DOE Joint Genome Institute (JGI-PGF)"/>
            <person name="Walter F."/>
            <person name="Albersmeier A."/>
            <person name="Kalinowski J."/>
            <person name="Ruckert C."/>
        </authorList>
    </citation>
    <scope>NUCLEOTIDE SEQUENCE</scope>
    <source>
        <strain evidence="1">CGMCC 1.15082</strain>
    </source>
</reference>
<proteinExistence type="predicted"/>
<dbReference type="RefSeq" id="WP_188826114.1">
    <property type="nucleotide sequence ID" value="NZ_BMHH01000026.1"/>
</dbReference>
<dbReference type="AlphaFoldDB" id="A0A916WLG1"/>